<dbReference type="GeneTree" id="ENSGT00940000161002"/>
<dbReference type="OMA" id="IACCTIT"/>
<feature type="transmembrane region" description="Helical" evidence="11">
    <location>
        <begin position="98"/>
        <end position="120"/>
    </location>
</feature>
<evidence type="ECO:0000256" key="8">
    <source>
        <dbReference type="ARBA" id="ARBA00023136"/>
    </source>
</evidence>
<reference evidence="12" key="4">
    <citation type="submission" date="2025-09" db="UniProtKB">
        <authorList>
            <consortium name="Ensembl"/>
        </authorList>
    </citation>
    <scope>IDENTIFICATION</scope>
</reference>
<accession>K7FZP1</accession>
<comment type="similarity">
    <text evidence="2 10">Belongs to the mitochondrial carrier (TC 2.A.29) family.</text>
</comment>
<dbReference type="GO" id="GO:0031966">
    <property type="term" value="C:mitochondrial membrane"/>
    <property type="evidence" value="ECO:0007669"/>
    <property type="project" value="UniProtKB-SubCell"/>
</dbReference>
<keyword evidence="13" id="KW-1185">Reference proteome</keyword>
<protein>
    <submittedName>
        <fullName evidence="12">Solute carrier family 25 member 45</fullName>
    </submittedName>
</protein>
<dbReference type="STRING" id="13735.ENSPSIP00000013501"/>
<keyword evidence="4 9" id="KW-0812">Transmembrane</keyword>
<evidence type="ECO:0000256" key="10">
    <source>
        <dbReference type="RuleBase" id="RU000488"/>
    </source>
</evidence>
<organism evidence="12 13">
    <name type="scientific">Pelodiscus sinensis</name>
    <name type="common">Chinese softshell turtle</name>
    <name type="synonym">Trionyx sinensis</name>
    <dbReference type="NCBI Taxonomy" id="13735"/>
    <lineage>
        <taxon>Eukaryota</taxon>
        <taxon>Metazoa</taxon>
        <taxon>Chordata</taxon>
        <taxon>Craniata</taxon>
        <taxon>Vertebrata</taxon>
        <taxon>Euteleostomi</taxon>
        <taxon>Archelosauria</taxon>
        <taxon>Testudinata</taxon>
        <taxon>Testudines</taxon>
        <taxon>Cryptodira</taxon>
        <taxon>Trionychia</taxon>
        <taxon>Trionychidae</taxon>
        <taxon>Pelodiscus</taxon>
    </lineage>
</organism>
<evidence type="ECO:0000256" key="4">
    <source>
        <dbReference type="ARBA" id="ARBA00022692"/>
    </source>
</evidence>
<comment type="subcellular location">
    <subcellularLocation>
        <location evidence="1">Mitochondrion membrane</location>
        <topology evidence="1">Multi-pass membrane protein</topology>
    </subcellularLocation>
</comment>
<proteinExistence type="inferred from homology"/>
<dbReference type="Ensembl" id="ENSPSIT00000013565.1">
    <property type="protein sequence ID" value="ENSPSIP00000013501.1"/>
    <property type="gene ID" value="ENSPSIG00000012132.1"/>
</dbReference>
<dbReference type="InterPro" id="IPR018108">
    <property type="entry name" value="MCP_transmembrane"/>
</dbReference>
<evidence type="ECO:0000256" key="7">
    <source>
        <dbReference type="ARBA" id="ARBA00023128"/>
    </source>
</evidence>
<dbReference type="PANTHER" id="PTHR45624">
    <property type="entry name" value="MITOCHONDRIAL BASIC AMINO ACIDS TRANSPORTER-RELATED"/>
    <property type="match status" value="1"/>
</dbReference>
<evidence type="ECO:0000256" key="2">
    <source>
        <dbReference type="ARBA" id="ARBA00006375"/>
    </source>
</evidence>
<keyword evidence="7" id="KW-0496">Mitochondrion</keyword>
<evidence type="ECO:0000256" key="6">
    <source>
        <dbReference type="ARBA" id="ARBA00022989"/>
    </source>
</evidence>
<keyword evidence="5" id="KW-0677">Repeat</keyword>
<sequence length="242" mass="26582">MSVAEFVAGWISGAVGLALGHPVDTVKVRLQTQSGYRGILDCVMRTYRNETVRGFFKGMSFPLLSVAVANSVIFGAYSNALLYLTATHHRDRSTNPPSYAHILTAGCFSGLMQAVVLAPVDLIKVRLQNQTHPYWLRSPAMGPGAHYRGPLHCGVSIFRKEGVLGLFRGTWALVLRDTPTMPIYFLTYVSLCQAVTAQGREPGETRIQCRGLPSLPKQGEETAGNWDSCSGRWVVLLWVLNN</sequence>
<dbReference type="EMBL" id="AGCU01174330">
    <property type="status" value="NOT_ANNOTATED_CDS"/>
    <property type="molecule type" value="Genomic_DNA"/>
</dbReference>
<feature type="repeat" description="Solcar" evidence="9">
    <location>
        <begin position="97"/>
        <end position="194"/>
    </location>
</feature>
<dbReference type="InterPro" id="IPR023395">
    <property type="entry name" value="MCP_dom_sf"/>
</dbReference>
<keyword evidence="6 11" id="KW-1133">Transmembrane helix</keyword>
<dbReference type="PANTHER" id="PTHR45624:SF6">
    <property type="entry name" value="SOLUTE CARRIER FAMILY 25 MEMBER 45"/>
    <property type="match status" value="1"/>
</dbReference>
<dbReference type="Proteomes" id="UP000007267">
    <property type="component" value="Unassembled WGS sequence"/>
</dbReference>
<feature type="repeat" description="Solcar" evidence="9">
    <location>
        <begin position="1"/>
        <end position="83"/>
    </location>
</feature>
<name>K7FZP1_PELSI</name>
<evidence type="ECO:0000313" key="12">
    <source>
        <dbReference type="Ensembl" id="ENSPSIP00000013501.1"/>
    </source>
</evidence>
<reference evidence="13" key="2">
    <citation type="journal article" date="2013" name="Nat. Genet.">
        <title>The draft genomes of soft-shell turtle and green sea turtle yield insights into the development and evolution of the turtle-specific body plan.</title>
        <authorList>
            <person name="Wang Z."/>
            <person name="Pascual-Anaya J."/>
            <person name="Zadissa A."/>
            <person name="Li W."/>
            <person name="Niimura Y."/>
            <person name="Huang Z."/>
            <person name="Li C."/>
            <person name="White S."/>
            <person name="Xiong Z."/>
            <person name="Fang D."/>
            <person name="Wang B."/>
            <person name="Ming Y."/>
            <person name="Chen Y."/>
            <person name="Zheng Y."/>
            <person name="Kuraku S."/>
            <person name="Pignatelli M."/>
            <person name="Herrero J."/>
            <person name="Beal K."/>
            <person name="Nozawa M."/>
            <person name="Li Q."/>
            <person name="Wang J."/>
            <person name="Zhang H."/>
            <person name="Yu L."/>
            <person name="Shigenobu S."/>
            <person name="Wang J."/>
            <person name="Liu J."/>
            <person name="Flicek P."/>
            <person name="Searle S."/>
            <person name="Wang J."/>
            <person name="Kuratani S."/>
            <person name="Yin Y."/>
            <person name="Aken B."/>
            <person name="Zhang G."/>
            <person name="Irie N."/>
        </authorList>
    </citation>
    <scope>NUCLEOTIDE SEQUENCE [LARGE SCALE GENOMIC DNA]</scope>
    <source>
        <strain evidence="13">Daiwa-1</strain>
    </source>
</reference>
<gene>
    <name evidence="12" type="primary">SLC25A45</name>
</gene>
<evidence type="ECO:0000256" key="1">
    <source>
        <dbReference type="ARBA" id="ARBA00004225"/>
    </source>
</evidence>
<dbReference type="Gene3D" id="1.50.40.10">
    <property type="entry name" value="Mitochondrial carrier domain"/>
    <property type="match status" value="1"/>
</dbReference>
<evidence type="ECO:0000313" key="13">
    <source>
        <dbReference type="Proteomes" id="UP000007267"/>
    </source>
</evidence>
<reference evidence="13" key="1">
    <citation type="submission" date="2011-10" db="EMBL/GenBank/DDBJ databases">
        <authorList>
            <consortium name="Soft-shell Turtle Genome Consortium"/>
        </authorList>
    </citation>
    <scope>NUCLEOTIDE SEQUENCE [LARGE SCALE GENOMIC DNA]</scope>
    <source>
        <strain evidence="13">Daiwa-1</strain>
    </source>
</reference>
<dbReference type="AlphaFoldDB" id="K7FZP1"/>
<evidence type="ECO:0000256" key="11">
    <source>
        <dbReference type="SAM" id="Phobius"/>
    </source>
</evidence>
<keyword evidence="3 10" id="KW-0813">Transport</keyword>
<feature type="transmembrane region" description="Helical" evidence="11">
    <location>
        <begin position="63"/>
        <end position="86"/>
    </location>
</feature>
<evidence type="ECO:0000256" key="5">
    <source>
        <dbReference type="ARBA" id="ARBA00022737"/>
    </source>
</evidence>
<dbReference type="eggNOG" id="KOG0758">
    <property type="taxonomic scope" value="Eukaryota"/>
</dbReference>
<dbReference type="InterPro" id="IPR050567">
    <property type="entry name" value="Mitochondrial_Carrier"/>
</dbReference>
<reference evidence="12" key="3">
    <citation type="submission" date="2025-08" db="UniProtKB">
        <authorList>
            <consortium name="Ensembl"/>
        </authorList>
    </citation>
    <scope>IDENTIFICATION</scope>
</reference>
<dbReference type="HOGENOM" id="CLU_015166_16_1_1"/>
<dbReference type="Pfam" id="PF00153">
    <property type="entry name" value="Mito_carr"/>
    <property type="match status" value="2"/>
</dbReference>
<dbReference type="SUPFAM" id="SSF103506">
    <property type="entry name" value="Mitochondrial carrier"/>
    <property type="match status" value="1"/>
</dbReference>
<dbReference type="GO" id="GO:0022857">
    <property type="term" value="F:transmembrane transporter activity"/>
    <property type="evidence" value="ECO:0007669"/>
    <property type="project" value="TreeGrafter"/>
</dbReference>
<evidence type="ECO:0000256" key="3">
    <source>
        <dbReference type="ARBA" id="ARBA00022448"/>
    </source>
</evidence>
<keyword evidence="8 9" id="KW-0472">Membrane</keyword>
<dbReference type="PROSITE" id="PS50920">
    <property type="entry name" value="SOLCAR"/>
    <property type="match status" value="2"/>
</dbReference>
<evidence type="ECO:0000256" key="9">
    <source>
        <dbReference type="PROSITE-ProRule" id="PRU00282"/>
    </source>
</evidence>